<reference evidence="9 10" key="1">
    <citation type="submission" date="2017-06" db="EMBL/GenBank/DDBJ databases">
        <title>Genome sequencing of cyanobaciteial culture collection at National Institute for Environmental Studies (NIES).</title>
        <authorList>
            <person name="Hirose Y."/>
            <person name="Shimura Y."/>
            <person name="Fujisawa T."/>
            <person name="Nakamura Y."/>
            <person name="Kawachi M."/>
        </authorList>
    </citation>
    <scope>NUCLEOTIDE SEQUENCE [LARGE SCALE GENOMIC DNA]</scope>
    <source>
        <strain evidence="9 10">NIES-2135</strain>
    </source>
</reference>
<evidence type="ECO:0000256" key="8">
    <source>
        <dbReference type="PIRSR" id="PIRSR600760-2"/>
    </source>
</evidence>
<evidence type="ECO:0000256" key="7">
    <source>
        <dbReference type="ARBA" id="ARBA00042530"/>
    </source>
</evidence>
<comment type="cofactor">
    <cofactor evidence="8">
        <name>Mg(2+)</name>
        <dbReference type="ChEBI" id="CHEBI:18420"/>
    </cofactor>
</comment>
<evidence type="ECO:0000256" key="3">
    <source>
        <dbReference type="ARBA" id="ARBA00013106"/>
    </source>
</evidence>
<dbReference type="PROSITE" id="PS00630">
    <property type="entry name" value="IMP_2"/>
    <property type="match status" value="1"/>
</dbReference>
<dbReference type="AlphaFoldDB" id="A0A1Z4JPJ9"/>
<dbReference type="PRINTS" id="PR00377">
    <property type="entry name" value="IMPHPHTASES"/>
</dbReference>
<dbReference type="PANTHER" id="PTHR43028">
    <property type="entry name" value="3'(2'),5'-BISPHOSPHATE NUCLEOTIDASE 1"/>
    <property type="match status" value="1"/>
</dbReference>
<feature type="binding site" evidence="8">
    <location>
        <position position="221"/>
    </location>
    <ligand>
        <name>Mg(2+)</name>
        <dbReference type="ChEBI" id="CHEBI:18420"/>
        <label>1</label>
        <note>catalytic</note>
    </ligand>
</feature>
<dbReference type="GO" id="GO:0000103">
    <property type="term" value="P:sulfate assimilation"/>
    <property type="evidence" value="ECO:0007669"/>
    <property type="project" value="TreeGrafter"/>
</dbReference>
<dbReference type="PANTHER" id="PTHR43028:SF1">
    <property type="entry name" value="AMMONIUM TRANSPORT PROTEIN"/>
    <property type="match status" value="1"/>
</dbReference>
<proteinExistence type="predicted"/>
<dbReference type="EMBL" id="AP018203">
    <property type="protein sequence ID" value="BAY58646.1"/>
    <property type="molecule type" value="Genomic_DNA"/>
</dbReference>
<comment type="catalytic activity">
    <reaction evidence="1">
        <text>a myo-inositol phosphate + H2O = myo-inositol + phosphate</text>
        <dbReference type="Rhea" id="RHEA:24056"/>
        <dbReference type="ChEBI" id="CHEBI:15377"/>
        <dbReference type="ChEBI" id="CHEBI:17268"/>
        <dbReference type="ChEBI" id="CHEBI:43474"/>
        <dbReference type="ChEBI" id="CHEBI:84139"/>
        <dbReference type="EC" id="3.1.3.25"/>
    </reaction>
</comment>
<feature type="binding site" evidence="8">
    <location>
        <position position="90"/>
    </location>
    <ligand>
        <name>Mg(2+)</name>
        <dbReference type="ChEBI" id="CHEBI:18420"/>
        <label>2</label>
    </ligand>
</feature>
<name>A0A1Z4JPJ9_LEPBY</name>
<feature type="binding site" evidence="8">
    <location>
        <position position="69"/>
    </location>
    <ligand>
        <name>Mg(2+)</name>
        <dbReference type="ChEBI" id="CHEBI:18420"/>
        <label>1</label>
        <note>catalytic</note>
    </ligand>
</feature>
<evidence type="ECO:0000256" key="4">
    <source>
        <dbReference type="ARBA" id="ARBA00022723"/>
    </source>
</evidence>
<dbReference type="InterPro" id="IPR000760">
    <property type="entry name" value="Inositol_monophosphatase-like"/>
</dbReference>
<feature type="binding site" evidence="8">
    <location>
        <position position="92"/>
    </location>
    <ligand>
        <name>Mg(2+)</name>
        <dbReference type="ChEBI" id="CHEBI:18420"/>
        <label>1</label>
        <note>catalytic</note>
    </ligand>
</feature>
<dbReference type="GO" id="GO:0046854">
    <property type="term" value="P:phosphatidylinositol phosphate biosynthetic process"/>
    <property type="evidence" value="ECO:0007669"/>
    <property type="project" value="InterPro"/>
</dbReference>
<dbReference type="CDD" id="cd01638">
    <property type="entry name" value="CysQ"/>
    <property type="match status" value="1"/>
</dbReference>
<accession>A0A1Z4JPJ9</accession>
<dbReference type="EC" id="3.1.3.25" evidence="3"/>
<evidence type="ECO:0000256" key="1">
    <source>
        <dbReference type="ARBA" id="ARBA00001033"/>
    </source>
</evidence>
<evidence type="ECO:0000256" key="5">
    <source>
        <dbReference type="ARBA" id="ARBA00022842"/>
    </source>
</evidence>
<dbReference type="SUPFAM" id="SSF56655">
    <property type="entry name" value="Carbohydrate phosphatase"/>
    <property type="match status" value="1"/>
</dbReference>
<dbReference type="InterPro" id="IPR020550">
    <property type="entry name" value="Inositol_monophosphatase_CS"/>
</dbReference>
<comment type="catalytic activity">
    <reaction evidence="2">
        <text>adenosine 3',5'-bisphosphate + H2O = AMP + phosphate</text>
        <dbReference type="Rhea" id="RHEA:10040"/>
        <dbReference type="ChEBI" id="CHEBI:15377"/>
        <dbReference type="ChEBI" id="CHEBI:43474"/>
        <dbReference type="ChEBI" id="CHEBI:58343"/>
        <dbReference type="ChEBI" id="CHEBI:456215"/>
        <dbReference type="EC" id="3.1.3.7"/>
    </reaction>
</comment>
<dbReference type="GO" id="GO:0052834">
    <property type="term" value="F:inositol monophosphate phosphatase activity"/>
    <property type="evidence" value="ECO:0007669"/>
    <property type="project" value="UniProtKB-EC"/>
</dbReference>
<dbReference type="GO" id="GO:0050427">
    <property type="term" value="P:3'-phosphoadenosine 5'-phosphosulfate metabolic process"/>
    <property type="evidence" value="ECO:0007669"/>
    <property type="project" value="TreeGrafter"/>
</dbReference>
<evidence type="ECO:0000313" key="10">
    <source>
        <dbReference type="Proteomes" id="UP000217895"/>
    </source>
</evidence>
<keyword evidence="10" id="KW-1185">Reference proteome</keyword>
<dbReference type="InterPro" id="IPR050725">
    <property type="entry name" value="CysQ/Inositol_MonoPase"/>
</dbReference>
<dbReference type="Proteomes" id="UP000217895">
    <property type="component" value="Chromosome"/>
</dbReference>
<protein>
    <recommendedName>
        <fullName evidence="3">inositol-phosphate phosphatase</fullName>
        <ecNumber evidence="3">3.1.3.25</ecNumber>
    </recommendedName>
    <alternativeName>
        <fullName evidence="6">3'(2'),5-bisphosphonucleoside 3'(2')-phosphohydrolase</fullName>
    </alternativeName>
    <alternativeName>
        <fullName evidence="7">DPNPase</fullName>
    </alternativeName>
</protein>
<feature type="binding site" evidence="8">
    <location>
        <position position="93"/>
    </location>
    <ligand>
        <name>Mg(2+)</name>
        <dbReference type="ChEBI" id="CHEBI:18420"/>
        <label>2</label>
    </ligand>
</feature>
<organism evidence="9 10">
    <name type="scientific">Leptolyngbya boryana NIES-2135</name>
    <dbReference type="NCBI Taxonomy" id="1973484"/>
    <lineage>
        <taxon>Bacteria</taxon>
        <taxon>Bacillati</taxon>
        <taxon>Cyanobacteriota</taxon>
        <taxon>Cyanophyceae</taxon>
        <taxon>Leptolyngbyales</taxon>
        <taxon>Leptolyngbyaceae</taxon>
        <taxon>Leptolyngbya group</taxon>
        <taxon>Leptolyngbya</taxon>
    </lineage>
</organism>
<evidence type="ECO:0000313" key="9">
    <source>
        <dbReference type="EMBL" id="BAY58646.1"/>
    </source>
</evidence>
<evidence type="ECO:0000256" key="6">
    <source>
        <dbReference type="ARBA" id="ARBA00041694"/>
    </source>
</evidence>
<dbReference type="GO" id="GO:0008441">
    <property type="term" value="F:3'(2'),5'-bisphosphate nucleotidase activity"/>
    <property type="evidence" value="ECO:0007669"/>
    <property type="project" value="UniProtKB-EC"/>
</dbReference>
<dbReference type="PROSITE" id="PS00629">
    <property type="entry name" value="IMP_1"/>
    <property type="match status" value="1"/>
</dbReference>
<dbReference type="Pfam" id="PF00459">
    <property type="entry name" value="Inositol_P"/>
    <property type="match status" value="1"/>
</dbReference>
<dbReference type="Gene3D" id="3.40.190.80">
    <property type="match status" value="1"/>
</dbReference>
<keyword evidence="5 8" id="KW-0460">Magnesium</keyword>
<sequence length="282" mass="31175">MEPNFEGICAIVRSVGWGAAEILANQAQSFEVEKSGDSPVTSADLAANRYILEKLQAVFDPQVFAYLSEETYQSEPLESRIGRDWVWIIDPLDGTKDFINRTGEYAMHIALTYRGRPVVAVVACPGFGKLYSATLRGGTWVENQNGDRQRLQVSNKTEFSDLTVVASRSHRDARFNQLMDHFPVTQQKQIGSVGCKIAAIVEQKADLYVSLSGKSAAKDWDFAAPELILTEAGGQFTYFDQSPIQYNREDVSQWGGILASNGQVHGELCQTAIALLEEIDRG</sequence>
<dbReference type="InterPro" id="IPR020583">
    <property type="entry name" value="Inositol_monoP_metal-BS"/>
</dbReference>
<dbReference type="GO" id="GO:0046872">
    <property type="term" value="F:metal ion binding"/>
    <property type="evidence" value="ECO:0007669"/>
    <property type="project" value="UniProtKB-KW"/>
</dbReference>
<gene>
    <name evidence="9" type="ORF">NIES2135_55190</name>
</gene>
<keyword evidence="4 8" id="KW-0479">Metal-binding</keyword>
<evidence type="ECO:0000256" key="2">
    <source>
        <dbReference type="ARBA" id="ARBA00001625"/>
    </source>
</evidence>
<dbReference type="Gene3D" id="3.30.540.10">
    <property type="entry name" value="Fructose-1,6-Bisphosphatase, subunit A, domain 1"/>
    <property type="match status" value="1"/>
</dbReference>